<evidence type="ECO:0000313" key="3">
    <source>
        <dbReference type="Proteomes" id="UP001054889"/>
    </source>
</evidence>
<protein>
    <recommendedName>
        <fullName evidence="1">Disease resistance protein winged helix domain-containing protein</fullName>
    </recommendedName>
</protein>
<proteinExistence type="predicted"/>
<gene>
    <name evidence="2" type="primary">gb14349</name>
    <name evidence="2" type="ORF">PR202_gb14349</name>
</gene>
<dbReference type="AlphaFoldDB" id="A0AAV5EV48"/>
<comment type="caution">
    <text evidence="2">The sequence shown here is derived from an EMBL/GenBank/DDBJ whole genome shotgun (WGS) entry which is preliminary data.</text>
</comment>
<sequence>MEAMEASSVEAAVIWLAQIIPANLLLDKLDAWLRQVGLADQTEKLSTEIERIETVVTAVKGRTLGNKPLLRSLARLKELLYDADDLFLAEDLIDIWISQGFVRCDNSSKIEDTGQEYLNDLVDWGFFEQADTRDSQICYIVMMPALIHEFARSYSAYTS</sequence>
<accession>A0AAV5EV48</accession>
<dbReference type="Proteomes" id="UP001054889">
    <property type="component" value="Unassembled WGS sequence"/>
</dbReference>
<dbReference type="EMBL" id="BQKI01000079">
    <property type="protein sequence ID" value="GJN26421.1"/>
    <property type="molecule type" value="Genomic_DNA"/>
</dbReference>
<organism evidence="2 3">
    <name type="scientific">Eleusine coracana subsp. coracana</name>
    <dbReference type="NCBI Taxonomy" id="191504"/>
    <lineage>
        <taxon>Eukaryota</taxon>
        <taxon>Viridiplantae</taxon>
        <taxon>Streptophyta</taxon>
        <taxon>Embryophyta</taxon>
        <taxon>Tracheophyta</taxon>
        <taxon>Spermatophyta</taxon>
        <taxon>Magnoliopsida</taxon>
        <taxon>Liliopsida</taxon>
        <taxon>Poales</taxon>
        <taxon>Poaceae</taxon>
        <taxon>PACMAD clade</taxon>
        <taxon>Chloridoideae</taxon>
        <taxon>Cynodonteae</taxon>
        <taxon>Eleusininae</taxon>
        <taxon>Eleusine</taxon>
    </lineage>
</organism>
<reference evidence="2" key="2">
    <citation type="submission" date="2021-12" db="EMBL/GenBank/DDBJ databases">
        <title>Resequencing data analysis of finger millet.</title>
        <authorList>
            <person name="Hatakeyama M."/>
            <person name="Aluri S."/>
            <person name="Balachadran M.T."/>
            <person name="Sivarajan S.R."/>
            <person name="Poveda L."/>
            <person name="Shimizu-Inatsugi R."/>
            <person name="Schlapbach R."/>
            <person name="Sreeman S.M."/>
            <person name="Shimizu K.K."/>
        </authorList>
    </citation>
    <scope>NUCLEOTIDE SEQUENCE</scope>
</reference>
<evidence type="ECO:0000259" key="1">
    <source>
        <dbReference type="Pfam" id="PF23559"/>
    </source>
</evidence>
<dbReference type="Pfam" id="PF23559">
    <property type="entry name" value="WHD_DRP"/>
    <property type="match status" value="1"/>
</dbReference>
<evidence type="ECO:0000313" key="2">
    <source>
        <dbReference type="EMBL" id="GJN26421.1"/>
    </source>
</evidence>
<name>A0AAV5EV48_ELECO</name>
<reference evidence="2" key="1">
    <citation type="journal article" date="2018" name="DNA Res.">
        <title>Multiple hybrid de novo genome assembly of finger millet, an orphan allotetraploid crop.</title>
        <authorList>
            <person name="Hatakeyama M."/>
            <person name="Aluri S."/>
            <person name="Balachadran M.T."/>
            <person name="Sivarajan S.R."/>
            <person name="Patrignani A."/>
            <person name="Gruter S."/>
            <person name="Poveda L."/>
            <person name="Shimizu-Inatsugi R."/>
            <person name="Baeten J."/>
            <person name="Francoijs K.J."/>
            <person name="Nataraja K.N."/>
            <person name="Reddy Y.A.N."/>
            <person name="Phadnis S."/>
            <person name="Ravikumar R.L."/>
            <person name="Schlapbach R."/>
            <person name="Sreeman S.M."/>
            <person name="Shimizu K.K."/>
        </authorList>
    </citation>
    <scope>NUCLEOTIDE SEQUENCE</scope>
</reference>
<keyword evidence="3" id="KW-1185">Reference proteome</keyword>
<dbReference type="InterPro" id="IPR058922">
    <property type="entry name" value="WHD_DRP"/>
</dbReference>
<feature type="domain" description="Disease resistance protein winged helix" evidence="1">
    <location>
        <begin position="81"/>
        <end position="151"/>
    </location>
</feature>